<proteinExistence type="predicted"/>
<protein>
    <recommendedName>
        <fullName evidence="3">EF-hand domain-containing protein</fullName>
    </recommendedName>
</protein>
<dbReference type="PROSITE" id="PS01009">
    <property type="entry name" value="CRISP_1"/>
    <property type="match status" value="2"/>
</dbReference>
<dbReference type="PRINTS" id="PR00837">
    <property type="entry name" value="V5TPXLIKE"/>
</dbReference>
<dbReference type="Gene3D" id="1.10.238.10">
    <property type="entry name" value="EF-hand"/>
    <property type="match status" value="1"/>
</dbReference>
<dbReference type="InterPro" id="IPR014044">
    <property type="entry name" value="CAP_dom"/>
</dbReference>
<dbReference type="Gene3D" id="3.40.33.10">
    <property type="entry name" value="CAP"/>
    <property type="match status" value="2"/>
</dbReference>
<comment type="caution">
    <text evidence="4">The sequence shown here is derived from an EMBL/GenBank/DDBJ whole genome shotgun (WGS) entry which is preliminary data.</text>
</comment>
<evidence type="ECO:0000313" key="4">
    <source>
        <dbReference type="EMBL" id="CAK9002981.1"/>
    </source>
</evidence>
<dbReference type="InterPro" id="IPR018247">
    <property type="entry name" value="EF_Hand_1_Ca_BS"/>
</dbReference>
<dbReference type="PROSITE" id="PS50222">
    <property type="entry name" value="EF_HAND_2"/>
    <property type="match status" value="2"/>
</dbReference>
<dbReference type="SUPFAM" id="SSF55797">
    <property type="entry name" value="PR-1-like"/>
    <property type="match status" value="2"/>
</dbReference>
<feature type="region of interest" description="Disordered" evidence="2">
    <location>
        <begin position="557"/>
        <end position="595"/>
    </location>
</feature>
<dbReference type="SUPFAM" id="SSF47473">
    <property type="entry name" value="EF-hand"/>
    <property type="match status" value="1"/>
</dbReference>
<dbReference type="InterPro" id="IPR018244">
    <property type="entry name" value="Allrgn_V5/Tpx1_CS"/>
</dbReference>
<feature type="region of interest" description="Disordered" evidence="2">
    <location>
        <begin position="616"/>
        <end position="664"/>
    </location>
</feature>
<dbReference type="InterPro" id="IPR011992">
    <property type="entry name" value="EF-hand-dom_pair"/>
</dbReference>
<dbReference type="Pfam" id="PF13499">
    <property type="entry name" value="EF-hand_7"/>
    <property type="match status" value="1"/>
</dbReference>
<evidence type="ECO:0000313" key="5">
    <source>
        <dbReference type="Proteomes" id="UP001642484"/>
    </source>
</evidence>
<dbReference type="Pfam" id="PF00188">
    <property type="entry name" value="CAP"/>
    <property type="match status" value="2"/>
</dbReference>
<name>A0ABP0IMB9_9DINO</name>
<feature type="domain" description="EF-hand" evidence="3">
    <location>
        <begin position="47"/>
        <end position="82"/>
    </location>
</feature>
<evidence type="ECO:0000256" key="1">
    <source>
        <dbReference type="ARBA" id="ARBA00022837"/>
    </source>
</evidence>
<evidence type="ECO:0000259" key="3">
    <source>
        <dbReference type="PROSITE" id="PS50222"/>
    </source>
</evidence>
<dbReference type="Proteomes" id="UP001642484">
    <property type="component" value="Unassembled WGS sequence"/>
</dbReference>
<keyword evidence="5" id="KW-1185">Reference proteome</keyword>
<dbReference type="SMART" id="SM00198">
    <property type="entry name" value="SCP"/>
    <property type="match status" value="2"/>
</dbReference>
<dbReference type="InterPro" id="IPR035940">
    <property type="entry name" value="CAP_sf"/>
</dbReference>
<dbReference type="PANTHER" id="PTHR10334">
    <property type="entry name" value="CYSTEINE-RICH SECRETORY PROTEIN-RELATED"/>
    <property type="match status" value="1"/>
</dbReference>
<dbReference type="InterPro" id="IPR002048">
    <property type="entry name" value="EF_hand_dom"/>
</dbReference>
<feature type="domain" description="EF-hand" evidence="3">
    <location>
        <begin position="83"/>
        <end position="118"/>
    </location>
</feature>
<dbReference type="CDD" id="cd00051">
    <property type="entry name" value="EFh"/>
    <property type="match status" value="1"/>
</dbReference>
<evidence type="ECO:0000256" key="2">
    <source>
        <dbReference type="SAM" id="MobiDB-lite"/>
    </source>
</evidence>
<dbReference type="PROSITE" id="PS00018">
    <property type="entry name" value="EF_HAND_1"/>
    <property type="match status" value="2"/>
</dbReference>
<sequence>MSRKMRSCSWFKGGKFGLPLVDVYGDVVERPSIASVLEAKKALPSDEAVAKIKKQFKELDVNKDGALQFDEMKQMLQTLNRSLSEVQVQKLFCAADVNQNGTVELDEFIDFVMHGKQAVAKVLQEPPQGTPTTVGIRDEWKKQTLEAHNAYRKEHGSADLQWSDECYLSAKKQANACQEKSAMFHDNCSGPSGRHGQNIFWCSAPGSSAERMVKAWYDEIVSPGYDFAKATFTPGTGHFTQVVWKGSTHVGMALSEDGRFCVANYFPEVLGVSVTENTEESHRNMLGRFMSSENQWGEPEAVTGKANDGQRHKMTSAWDSGMRALLEGCPFPFKDSWAQLCSIFVARPRKEANIAEDKIDAAFKEGAEVTVQKLGYIYPEAAGGWKATELTGPRKSIEVTIKSLSGCVSFHPTPVPRLKDAHNIFRKEHGVCALQWSDECYKAAKAQANACQARRCMFHGTTSGPSGDHGQNIYWCSAPGSSAQEMVKVWYDEIEQYDFGAATFHEGTGHFTQVVWKGTTHVGMACSDDGRFCVANYFPAGNVMGRFRQNVLPRGSPYVAEKEKPKPPARRMSWSGVSSGPGQAPGGPRRSGRAEAPHLNDLQAFFKDFQDLQVSKDTTSSKRHSGYGGYGGVVQSFSREARDTSGTSTRRSRSTGYGGTTTTVTRSVRHDGSVVTTTKTTTVRMVRG</sequence>
<dbReference type="CDD" id="cd05382">
    <property type="entry name" value="CAP_GAPR1-like"/>
    <property type="match status" value="2"/>
</dbReference>
<reference evidence="4 5" key="1">
    <citation type="submission" date="2024-02" db="EMBL/GenBank/DDBJ databases">
        <authorList>
            <person name="Chen Y."/>
            <person name="Shah S."/>
            <person name="Dougan E. K."/>
            <person name="Thang M."/>
            <person name="Chan C."/>
        </authorList>
    </citation>
    <scope>NUCLEOTIDE SEQUENCE [LARGE SCALE GENOMIC DNA]</scope>
</reference>
<dbReference type="InterPro" id="IPR034113">
    <property type="entry name" value="SCP_GAPR1-like"/>
</dbReference>
<gene>
    <name evidence="4" type="ORF">CCMP2556_LOCUS7093</name>
</gene>
<accession>A0ABP0IMB9</accession>
<dbReference type="InterPro" id="IPR001283">
    <property type="entry name" value="CRISP-related"/>
</dbReference>
<organism evidence="4 5">
    <name type="scientific">Durusdinium trenchii</name>
    <dbReference type="NCBI Taxonomy" id="1381693"/>
    <lineage>
        <taxon>Eukaryota</taxon>
        <taxon>Sar</taxon>
        <taxon>Alveolata</taxon>
        <taxon>Dinophyceae</taxon>
        <taxon>Suessiales</taxon>
        <taxon>Symbiodiniaceae</taxon>
        <taxon>Durusdinium</taxon>
    </lineage>
</organism>
<keyword evidence="1" id="KW-0106">Calcium</keyword>
<dbReference type="SMART" id="SM00054">
    <property type="entry name" value="EFh"/>
    <property type="match status" value="2"/>
</dbReference>
<dbReference type="EMBL" id="CAXAMN010003113">
    <property type="protein sequence ID" value="CAK9002981.1"/>
    <property type="molecule type" value="Genomic_DNA"/>
</dbReference>